<comment type="similarity">
    <text evidence="3 6">Belongs to the MoeA family.</text>
</comment>
<feature type="domain" description="MoaB/Mog" evidence="7">
    <location>
        <begin position="179"/>
        <end position="320"/>
    </location>
</feature>
<comment type="pathway">
    <text evidence="2 6">Cofactor biosynthesis; molybdopterin biosynthesis.</text>
</comment>
<evidence type="ECO:0000256" key="1">
    <source>
        <dbReference type="ARBA" id="ARBA00002901"/>
    </source>
</evidence>
<dbReference type="SUPFAM" id="SSF53218">
    <property type="entry name" value="Molybdenum cofactor biosynthesis proteins"/>
    <property type="match status" value="1"/>
</dbReference>
<dbReference type="NCBIfam" id="NF045515">
    <property type="entry name" value="Glp_gephyrin"/>
    <property type="match status" value="1"/>
</dbReference>
<keyword evidence="9" id="KW-1185">Reference proteome</keyword>
<comment type="caution">
    <text evidence="8">The sequence shown here is derived from an EMBL/GenBank/DDBJ whole genome shotgun (WGS) entry which is preliminary data.</text>
</comment>
<keyword evidence="6" id="KW-0808">Transferase</keyword>
<dbReference type="InterPro" id="IPR038987">
    <property type="entry name" value="MoeA-like"/>
</dbReference>
<reference evidence="8 9" key="1">
    <citation type="submission" date="2022-08" db="EMBL/GenBank/DDBJ databases">
        <title>Reclassification of Massilia species as members of the genera Telluria, Duganella, Pseudoduganella, Mokoshia gen. nov. and Zemynaea gen. nov. using orthogonal and non-orthogonal genome-based approaches.</title>
        <authorList>
            <person name="Bowman J.P."/>
        </authorList>
    </citation>
    <scope>NUCLEOTIDE SEQUENCE [LARGE SCALE GENOMIC DNA]</scope>
    <source>
        <strain evidence="8 9">JCM 31661</strain>
    </source>
</reference>
<dbReference type="InterPro" id="IPR036425">
    <property type="entry name" value="MoaB/Mog-like_dom_sf"/>
</dbReference>
<organism evidence="8 9">
    <name type="scientific">Massilia agri</name>
    <dbReference type="NCBI Taxonomy" id="1886785"/>
    <lineage>
        <taxon>Bacteria</taxon>
        <taxon>Pseudomonadati</taxon>
        <taxon>Pseudomonadota</taxon>
        <taxon>Betaproteobacteria</taxon>
        <taxon>Burkholderiales</taxon>
        <taxon>Oxalobacteraceae</taxon>
        <taxon>Telluria group</taxon>
        <taxon>Massilia</taxon>
    </lineage>
</organism>
<dbReference type="Gene3D" id="2.170.190.11">
    <property type="entry name" value="Molybdopterin biosynthesis moea protein, domain 3"/>
    <property type="match status" value="1"/>
</dbReference>
<evidence type="ECO:0000256" key="6">
    <source>
        <dbReference type="RuleBase" id="RU365090"/>
    </source>
</evidence>
<dbReference type="PANTHER" id="PTHR10192:SF5">
    <property type="entry name" value="GEPHYRIN"/>
    <property type="match status" value="1"/>
</dbReference>
<comment type="cofactor">
    <cofactor evidence="6">
        <name>Mg(2+)</name>
        <dbReference type="ChEBI" id="CHEBI:18420"/>
    </cofactor>
</comment>
<dbReference type="InterPro" id="IPR005111">
    <property type="entry name" value="MoeA_C_domain_IV"/>
</dbReference>
<dbReference type="Pfam" id="PF03453">
    <property type="entry name" value="MoeA_N"/>
    <property type="match status" value="1"/>
</dbReference>
<name>A0ABT2AQH8_9BURK</name>
<dbReference type="InterPro" id="IPR005110">
    <property type="entry name" value="MoeA_linker/N"/>
</dbReference>
<dbReference type="EMBL" id="JANUHA010000016">
    <property type="protein sequence ID" value="MCS0598514.1"/>
    <property type="molecule type" value="Genomic_DNA"/>
</dbReference>
<dbReference type="NCBIfam" id="TIGR00177">
    <property type="entry name" value="molyb_syn"/>
    <property type="match status" value="1"/>
</dbReference>
<evidence type="ECO:0000256" key="3">
    <source>
        <dbReference type="ARBA" id="ARBA00010763"/>
    </source>
</evidence>
<dbReference type="CDD" id="cd00887">
    <property type="entry name" value="MoeA"/>
    <property type="match status" value="1"/>
</dbReference>
<dbReference type="Gene3D" id="3.90.105.10">
    <property type="entry name" value="Molybdopterin biosynthesis moea protein, domain 2"/>
    <property type="match status" value="1"/>
</dbReference>
<evidence type="ECO:0000313" key="8">
    <source>
        <dbReference type="EMBL" id="MCS0598514.1"/>
    </source>
</evidence>
<evidence type="ECO:0000313" key="9">
    <source>
        <dbReference type="Proteomes" id="UP001206572"/>
    </source>
</evidence>
<gene>
    <name evidence="8" type="ORF">NX780_19400</name>
</gene>
<dbReference type="InterPro" id="IPR036688">
    <property type="entry name" value="MoeA_C_domain_IV_sf"/>
</dbReference>
<dbReference type="EC" id="2.10.1.1" evidence="6"/>
<evidence type="ECO:0000256" key="2">
    <source>
        <dbReference type="ARBA" id="ARBA00005046"/>
    </source>
</evidence>
<proteinExistence type="inferred from homology"/>
<sequence>MKPPMLSVREALTQLLDAASAVDGVERVPTLEGNGRVLAQDMLATIDVPSADNTQMDGYAVRARDCESGSATLRVAQRIPAGTVGAPLEPGTAARIFTGALIPPGADAVVMQEQCEAVGDSVTVRHMPRPGEWIRRTGEDVSSGSVILPAGTRLRSQELGLAASVGLAELPVRRRVRVAVFFTGDELAMPGEPLQPGAIYNSNRFTLRGLLENLGCDFTDFGIVPDSLEATRDTLRRAAAGHDLIITSGGVSVGEEDHIKPAVESEGRLDLWQIAVKPGKPLAFGEVRRAEGSSYIIGLPGNPVSSFVTFLLFVRPFLLRLQGVSGPVEPRGYVMRADFALPKADRRNEFLRVRVNAAGGLDLFPNQGSGVLTSTVWGDGLVDNPPGQAIAEGDLVRFIPFAELQH</sequence>
<evidence type="ECO:0000259" key="7">
    <source>
        <dbReference type="SMART" id="SM00852"/>
    </source>
</evidence>
<dbReference type="Gene3D" id="2.40.340.10">
    <property type="entry name" value="MoeA, C-terminal, domain IV"/>
    <property type="match status" value="1"/>
</dbReference>
<dbReference type="Pfam" id="PF00994">
    <property type="entry name" value="MoCF_biosynth"/>
    <property type="match status" value="1"/>
</dbReference>
<keyword evidence="4 6" id="KW-0501">Molybdenum cofactor biosynthesis</keyword>
<accession>A0ABT2AQH8</accession>
<keyword evidence="6" id="KW-0460">Magnesium</keyword>
<dbReference type="SMART" id="SM00852">
    <property type="entry name" value="MoCF_biosynth"/>
    <property type="match status" value="1"/>
</dbReference>
<comment type="function">
    <text evidence="1 6">Catalyzes the insertion of molybdate into adenylated molybdopterin with the concomitant release of AMP.</text>
</comment>
<dbReference type="InterPro" id="IPR001453">
    <property type="entry name" value="MoaB/Mog_dom"/>
</dbReference>
<keyword evidence="6" id="KW-0500">Molybdenum</keyword>
<dbReference type="RefSeq" id="WP_258829528.1">
    <property type="nucleotide sequence ID" value="NZ_JANUHA010000016.1"/>
</dbReference>
<dbReference type="Gene3D" id="3.40.980.10">
    <property type="entry name" value="MoaB/Mog-like domain"/>
    <property type="match status" value="1"/>
</dbReference>
<dbReference type="PROSITE" id="PS01079">
    <property type="entry name" value="MOCF_BIOSYNTHESIS_2"/>
    <property type="match status" value="1"/>
</dbReference>
<dbReference type="SUPFAM" id="SSF63882">
    <property type="entry name" value="MoeA N-terminal region -like"/>
    <property type="match status" value="1"/>
</dbReference>
<evidence type="ECO:0000256" key="5">
    <source>
        <dbReference type="ARBA" id="ARBA00047317"/>
    </source>
</evidence>
<dbReference type="InterPro" id="IPR036135">
    <property type="entry name" value="MoeA_linker/N_sf"/>
</dbReference>
<dbReference type="InterPro" id="IPR008284">
    <property type="entry name" value="MoCF_biosynth_CS"/>
</dbReference>
<protein>
    <recommendedName>
        <fullName evidence="6">Molybdopterin molybdenumtransferase</fullName>
        <ecNumber evidence="6">2.10.1.1</ecNumber>
    </recommendedName>
</protein>
<comment type="catalytic activity">
    <reaction evidence="5">
        <text>adenylyl-molybdopterin + molybdate = Mo-molybdopterin + AMP + H(+)</text>
        <dbReference type="Rhea" id="RHEA:35047"/>
        <dbReference type="ChEBI" id="CHEBI:15378"/>
        <dbReference type="ChEBI" id="CHEBI:36264"/>
        <dbReference type="ChEBI" id="CHEBI:62727"/>
        <dbReference type="ChEBI" id="CHEBI:71302"/>
        <dbReference type="ChEBI" id="CHEBI:456215"/>
        <dbReference type="EC" id="2.10.1.1"/>
    </reaction>
</comment>
<dbReference type="SUPFAM" id="SSF63867">
    <property type="entry name" value="MoeA C-terminal domain-like"/>
    <property type="match status" value="1"/>
</dbReference>
<evidence type="ECO:0000256" key="4">
    <source>
        <dbReference type="ARBA" id="ARBA00023150"/>
    </source>
</evidence>
<dbReference type="Proteomes" id="UP001206572">
    <property type="component" value="Unassembled WGS sequence"/>
</dbReference>
<keyword evidence="6" id="KW-0479">Metal-binding</keyword>
<dbReference type="PANTHER" id="PTHR10192">
    <property type="entry name" value="MOLYBDOPTERIN BIOSYNTHESIS PROTEIN"/>
    <property type="match status" value="1"/>
</dbReference>
<dbReference type="Pfam" id="PF03454">
    <property type="entry name" value="MoeA_C"/>
    <property type="match status" value="1"/>
</dbReference>